<sequence>MGLSHSRAPLDSSVTHTAGILLIMERLEKENNPISVASSAKPPAKKDRHIVTWTSQEDDLLREHIALHGTDKWYTYLNSECKKANVQAQKIFGNRWTEIAKVVSGRYITPTSTFNDDTSSVME</sequence>
<dbReference type="EMBL" id="AMZH03000258">
    <property type="protein sequence ID" value="RRT84651.1"/>
    <property type="molecule type" value="Genomic_DNA"/>
</dbReference>
<reference evidence="1 2" key="1">
    <citation type="journal article" date="2014" name="Agronomy (Basel)">
        <title>A Draft Genome Sequence for Ensete ventricosum, the Drought-Tolerant Tree Against Hunger.</title>
        <authorList>
            <person name="Harrison J."/>
            <person name="Moore K.A."/>
            <person name="Paszkiewicz K."/>
            <person name="Jones T."/>
            <person name="Grant M."/>
            <person name="Ambacheew D."/>
            <person name="Muzemil S."/>
            <person name="Studholme D.J."/>
        </authorList>
    </citation>
    <scope>NUCLEOTIDE SEQUENCE [LARGE SCALE GENOMIC DNA]</scope>
</reference>
<dbReference type="Proteomes" id="UP000287651">
    <property type="component" value="Unassembled WGS sequence"/>
</dbReference>
<protein>
    <recommendedName>
        <fullName evidence="3">Myb-like domain-containing protein</fullName>
    </recommendedName>
</protein>
<evidence type="ECO:0000313" key="2">
    <source>
        <dbReference type="Proteomes" id="UP000287651"/>
    </source>
</evidence>
<dbReference type="SUPFAM" id="SSF46689">
    <property type="entry name" value="Homeodomain-like"/>
    <property type="match status" value="1"/>
</dbReference>
<dbReference type="Gene3D" id="1.10.10.60">
    <property type="entry name" value="Homeodomain-like"/>
    <property type="match status" value="1"/>
</dbReference>
<name>A0A427B856_ENSVE</name>
<dbReference type="AlphaFoldDB" id="A0A427B856"/>
<accession>A0A427B856</accession>
<evidence type="ECO:0000313" key="1">
    <source>
        <dbReference type="EMBL" id="RRT84651.1"/>
    </source>
</evidence>
<dbReference type="InterPro" id="IPR009057">
    <property type="entry name" value="Homeodomain-like_sf"/>
</dbReference>
<gene>
    <name evidence="1" type="ORF">B296_00004401</name>
</gene>
<comment type="caution">
    <text evidence="1">The sequence shown here is derived from an EMBL/GenBank/DDBJ whole genome shotgun (WGS) entry which is preliminary data.</text>
</comment>
<proteinExistence type="predicted"/>
<organism evidence="1 2">
    <name type="scientific">Ensete ventricosum</name>
    <name type="common">Abyssinian banana</name>
    <name type="synonym">Musa ensete</name>
    <dbReference type="NCBI Taxonomy" id="4639"/>
    <lineage>
        <taxon>Eukaryota</taxon>
        <taxon>Viridiplantae</taxon>
        <taxon>Streptophyta</taxon>
        <taxon>Embryophyta</taxon>
        <taxon>Tracheophyta</taxon>
        <taxon>Spermatophyta</taxon>
        <taxon>Magnoliopsida</taxon>
        <taxon>Liliopsida</taxon>
        <taxon>Zingiberales</taxon>
        <taxon>Musaceae</taxon>
        <taxon>Ensete</taxon>
    </lineage>
</organism>
<dbReference type="CDD" id="cd00167">
    <property type="entry name" value="SANT"/>
    <property type="match status" value="1"/>
</dbReference>
<evidence type="ECO:0008006" key="3">
    <source>
        <dbReference type="Google" id="ProtNLM"/>
    </source>
</evidence>
<dbReference type="InterPro" id="IPR001005">
    <property type="entry name" value="SANT/Myb"/>
</dbReference>